<feature type="transmembrane region" description="Helical" evidence="1">
    <location>
        <begin position="344"/>
        <end position="366"/>
    </location>
</feature>
<sequence>MEEAKKYIRSNKIRVFSLLILFIIFVAVFIWTNNNYSIYKSTIAKVISVSESLDKTEEGPDGRKENYYNQVITAKVKNGQFKGETVILKNTYSSSVLKNEKYKKGDDLFVGVKNNDGELTGSISGLKRDKFIVLFIEIFIFTIVAIAGKFGVYTLATLVVNISAFIYFIKLYISGKDFMLINLLMIIFFSVVTLLLLGGFSRKNIGAIISTLITTSLIYVLYKLTIEFGGDLHYELMDYIAGPNDIENIFLSGVIIGCLGAVMDVSITINSAVNEIVNSTKSITVKQLVKSIREIGHDIMGTMINVLMFSYIGGSLAIVILKIINGYSLFRMIQFDISFEIVRFLIGSIGIVAAVPISALVAVLFFRKGMKKDDTDIRDNIVSINDSNRGR</sequence>
<dbReference type="PANTHER" id="PTHR41771:SF1">
    <property type="entry name" value="MEMBRANE PROTEIN"/>
    <property type="match status" value="1"/>
</dbReference>
<keyword evidence="3" id="KW-1185">Reference proteome</keyword>
<keyword evidence="1" id="KW-0472">Membrane</keyword>
<reference evidence="2 3" key="1">
    <citation type="journal article" date="2021" name="Sci. Rep.">
        <title>The distribution of antibiotic resistance genes in chicken gut microbiota commensals.</title>
        <authorList>
            <person name="Juricova H."/>
            <person name="Matiasovicova J."/>
            <person name="Kubasova T."/>
            <person name="Cejkova D."/>
            <person name="Rychlik I."/>
        </authorList>
    </citation>
    <scope>NUCLEOTIDE SEQUENCE [LARGE SCALE GENOMIC DNA]</scope>
    <source>
        <strain evidence="2 3">An435</strain>
    </source>
</reference>
<dbReference type="PANTHER" id="PTHR41771">
    <property type="entry name" value="MEMBRANE PROTEIN-RELATED"/>
    <property type="match status" value="1"/>
</dbReference>
<feature type="transmembrane region" description="Helical" evidence="1">
    <location>
        <begin position="12"/>
        <end position="31"/>
    </location>
</feature>
<evidence type="ECO:0000256" key="1">
    <source>
        <dbReference type="SAM" id="Phobius"/>
    </source>
</evidence>
<dbReference type="Pfam" id="PF07907">
    <property type="entry name" value="YibE_F"/>
    <property type="match status" value="1"/>
</dbReference>
<feature type="transmembrane region" description="Helical" evidence="1">
    <location>
        <begin position="179"/>
        <end position="198"/>
    </location>
</feature>
<feature type="transmembrane region" description="Helical" evidence="1">
    <location>
        <begin position="205"/>
        <end position="222"/>
    </location>
</feature>
<accession>A0ABS2FHH9</accession>
<keyword evidence="1" id="KW-0812">Transmembrane</keyword>
<feature type="transmembrane region" description="Helical" evidence="1">
    <location>
        <begin position="303"/>
        <end position="324"/>
    </location>
</feature>
<dbReference type="Proteomes" id="UP000767334">
    <property type="component" value="Unassembled WGS sequence"/>
</dbReference>
<evidence type="ECO:0000313" key="2">
    <source>
        <dbReference type="EMBL" id="MBM6820015.1"/>
    </source>
</evidence>
<proteinExistence type="predicted"/>
<dbReference type="InterPro" id="IPR012507">
    <property type="entry name" value="YibE_F"/>
</dbReference>
<protein>
    <submittedName>
        <fullName evidence="2">YibE/F family protein</fullName>
    </submittedName>
</protein>
<feature type="transmembrane region" description="Helical" evidence="1">
    <location>
        <begin position="155"/>
        <end position="173"/>
    </location>
</feature>
<name>A0ABS2FHH9_9CLOT</name>
<keyword evidence="1" id="KW-1133">Transmembrane helix</keyword>
<gene>
    <name evidence="2" type="ORF">H6A19_11830</name>
</gene>
<dbReference type="RefSeq" id="WP_195515000.1">
    <property type="nucleotide sequence ID" value="NZ_JACJLL010000077.1"/>
</dbReference>
<feature type="transmembrane region" description="Helical" evidence="1">
    <location>
        <begin position="249"/>
        <end position="273"/>
    </location>
</feature>
<dbReference type="EMBL" id="JACJLL010000077">
    <property type="protein sequence ID" value="MBM6820015.1"/>
    <property type="molecule type" value="Genomic_DNA"/>
</dbReference>
<feature type="transmembrane region" description="Helical" evidence="1">
    <location>
        <begin position="131"/>
        <end position="148"/>
    </location>
</feature>
<organism evidence="2 3">
    <name type="scientific">Clostridium saudiense</name>
    <dbReference type="NCBI Taxonomy" id="1414720"/>
    <lineage>
        <taxon>Bacteria</taxon>
        <taxon>Bacillati</taxon>
        <taxon>Bacillota</taxon>
        <taxon>Clostridia</taxon>
        <taxon>Eubacteriales</taxon>
        <taxon>Clostridiaceae</taxon>
        <taxon>Clostridium</taxon>
    </lineage>
</organism>
<comment type="caution">
    <text evidence="2">The sequence shown here is derived from an EMBL/GenBank/DDBJ whole genome shotgun (WGS) entry which is preliminary data.</text>
</comment>
<evidence type="ECO:0000313" key="3">
    <source>
        <dbReference type="Proteomes" id="UP000767334"/>
    </source>
</evidence>